<feature type="domain" description="Exoribonuclease Xrn1 D2/D3" evidence="11">
    <location>
        <begin position="929"/>
        <end position="1154"/>
    </location>
</feature>
<proteinExistence type="inferred from homology"/>
<gene>
    <name evidence="12" type="ORF">CNYM01_05940</name>
</gene>
<feature type="compositionally biased region" description="Basic residues" evidence="6">
    <location>
        <begin position="1387"/>
        <end position="1402"/>
    </location>
</feature>
<dbReference type="InterPro" id="IPR047007">
    <property type="entry name" value="XRN1_D1_sf"/>
</dbReference>
<comment type="caution">
    <text evidence="12">The sequence shown here is derived from an EMBL/GenBank/DDBJ whole genome shotgun (WGS) entry which is preliminary data.</text>
</comment>
<sequence length="1422" mass="159539">MGFVELQLPSFGQFANPIARSVPKFFRWLSERYPAISQLIAENRIPEFDCLYLDMNGIIHNCTHKDSGEDTTFRLTEEEMFIRIFNYIEHLFGKIKPKQLFFMAIDGVAPRAKMNQQRARRFRTALDNEKARDKAIAEGVEMPKEPPFDSNCITPGTEFMAKLTQQLKYFVNKKVSEDADWQGCEIVLSGHETPGEGEHKVMEYIRNAKAQPDYDPNVRHCLYGLDADLIMLGLLSHDPHFCLLREEVTFGRASKAKSKELEHQNFYLLHLCIVREYLELEFQELKEPGRLSFPFDLERVIDDFILMAFFVGNDFLPNLPRLHINEGALAAMFRIYKSVLPQGQGYINEGGVIKLDRLQILLNELAKDETNQFEDDISDEKWYQSKKLAESNGGESRKPKGKGLVLTSSQRDLWKQQIRPYVNKPSAEPLDLGTGLNAADRKFVQDLADSLHIEWNTKEDDEGHRHLLLSFPAGAENINDEEEEGTLALYRVMRNYDKATVVDVTGEDAQKQYKELYEQKYQGWKTKYYLQKFPEWEPEKYETELTKLCENYVQGLQWVLYYYYQGIASWPWYYQYHYSPLTSDVVKGLGADLNFKLGQPFRPFEQLMGVLPDRSKSIVPDIYWDLMTNPNSPIYDFYPRDFELDMNGKRMEWEAVVKIPFIDEKRLLSAMEPKNKLLSKDQKDRNGFGVALKFTYNPDVNITYPSSLVGVFPDITPCHCVENIFELPNTEGLKFLNGLTDGAKINIEALAGFPTLHTLPYTASLIEGFGVNVFQADSKNPSQIVTLTESEVRTRAQVAAGKLGKRCFVGYPFLQEAKVVKVTDELFDYELDQHGSVVQTHLGPKEMHFFAKESRYIEDWHSKRLGIVIGDVESLVHVHMLKGLIKTEEGALIKEYDLNPSMRSVYASQTIVDEVVNEDQRFIEKAAVPIEEEYPVGTQAFFLGEYNYGRALEVTGHANNKANIRVLVLKNKEPEFAKPIIQEMKRQNRYTPSYAVAKMLGLHPLILSKILSSYQVNTVGGLRVNLGLNLKFDAKKQKVLGYSQKSESGWEFSNAAIELLARYIAAFPDFFAAIQQNPQASDVSDTDLWKDPKVGSQRVKEIGAWLKEAQTRNFERVPLEAEQLDSVVVMKLAEAGAQAFTQSHEVEVKNMKGVPRSAIMKPSDAELFLSGQKFALGDRVSFLSSSGKVPLGSRGTVVGLSRTANNLLLDVVWDLTFMSGTTLGERAPPFRGMTVASSSVLNTTFKQVVSGSKAGMQRKPAPAPASLTTAATGVPQYRDAPAPDRGAWRGGANGGQGQPGRGRGRGGGPNLLHSTLVYRPHPNGQHGGEENHEANGQGQRGGGFRGRGRGRGGPIQNPGYSGLHEQPAQQPMYGNVPPPANLDARGRGRGRGGRGGRGRGGARGRGAANGQTNGATPDAAQS</sequence>
<evidence type="ECO:0000256" key="6">
    <source>
        <dbReference type="SAM" id="MobiDB-lite"/>
    </source>
</evidence>
<dbReference type="GO" id="GO:0003723">
    <property type="term" value="F:RNA binding"/>
    <property type="evidence" value="ECO:0007669"/>
    <property type="project" value="UniProtKB-KW"/>
</dbReference>
<organism evidence="12 13">
    <name type="scientific">Colletotrichum nymphaeae SA-01</name>
    <dbReference type="NCBI Taxonomy" id="1460502"/>
    <lineage>
        <taxon>Eukaryota</taxon>
        <taxon>Fungi</taxon>
        <taxon>Dikarya</taxon>
        <taxon>Ascomycota</taxon>
        <taxon>Pezizomycotina</taxon>
        <taxon>Sordariomycetes</taxon>
        <taxon>Hypocreomycetidae</taxon>
        <taxon>Glomerellales</taxon>
        <taxon>Glomerellaceae</taxon>
        <taxon>Colletotrichum</taxon>
        <taxon>Colletotrichum acutatum species complex</taxon>
    </lineage>
</organism>
<dbReference type="InterPro" id="IPR014722">
    <property type="entry name" value="Rib_uL2_dom2"/>
</dbReference>
<dbReference type="InterPro" id="IPR047008">
    <property type="entry name" value="XRN1_SH3_sf"/>
</dbReference>
<dbReference type="CDD" id="cd18673">
    <property type="entry name" value="PIN_XRN1-2-like"/>
    <property type="match status" value="1"/>
</dbReference>
<dbReference type="Gene3D" id="3.40.50.12390">
    <property type="match status" value="2"/>
</dbReference>
<dbReference type="Pfam" id="PF18334">
    <property type="entry name" value="XRN1_D2_D3"/>
    <property type="match status" value="1"/>
</dbReference>
<dbReference type="InterPro" id="IPR041412">
    <property type="entry name" value="Xrn1_helical"/>
</dbReference>
<dbReference type="OrthoDB" id="372487at2759"/>
<dbReference type="InterPro" id="IPR027073">
    <property type="entry name" value="5_3_exoribonuclease"/>
</dbReference>
<accession>A0A135UNF8</accession>
<evidence type="ECO:0000259" key="7">
    <source>
        <dbReference type="Pfam" id="PF03159"/>
    </source>
</evidence>
<keyword evidence="5" id="KW-0694">RNA-binding</keyword>
<evidence type="ECO:0000259" key="10">
    <source>
        <dbReference type="Pfam" id="PF18332"/>
    </source>
</evidence>
<dbReference type="InterPro" id="IPR040992">
    <property type="entry name" value="XRN1_D1"/>
</dbReference>
<dbReference type="Pfam" id="PF17846">
    <property type="entry name" value="XRN_M"/>
    <property type="match status" value="1"/>
</dbReference>
<dbReference type="EC" id="3.1.13.-" evidence="5"/>
<feature type="compositionally biased region" description="Gly residues" evidence="6">
    <location>
        <begin position="1288"/>
        <end position="1309"/>
    </location>
</feature>
<feature type="domain" description="Xrn1 N-terminal" evidence="7">
    <location>
        <begin position="22"/>
        <end position="247"/>
    </location>
</feature>
<evidence type="ECO:0000256" key="5">
    <source>
        <dbReference type="PIRNR" id="PIRNR006743"/>
    </source>
</evidence>
<dbReference type="FunFam" id="3.40.50.12390:FF:000002">
    <property type="entry name" value="5'-3' exoribonuclease 1"/>
    <property type="match status" value="1"/>
</dbReference>
<dbReference type="GO" id="GO:0000184">
    <property type="term" value="P:nuclear-transcribed mRNA catabolic process, nonsense-mediated decay"/>
    <property type="evidence" value="ECO:0007669"/>
    <property type="project" value="UniProtKB-KW"/>
</dbReference>
<keyword evidence="5" id="KW-0866">Nonsense-mediated mRNA decay</keyword>
<feature type="domain" description="5'-3' exoribonuclease 1 SH3-like" evidence="9">
    <location>
        <begin position="1172"/>
        <end position="1242"/>
    </location>
</feature>
<evidence type="ECO:0000256" key="4">
    <source>
        <dbReference type="ARBA" id="ARBA00038299"/>
    </source>
</evidence>
<dbReference type="Gene3D" id="2.30.30.30">
    <property type="match status" value="1"/>
</dbReference>
<dbReference type="Pfam" id="PF18129">
    <property type="entry name" value="SH3_12"/>
    <property type="match status" value="1"/>
</dbReference>
<dbReference type="GO" id="GO:0004534">
    <property type="term" value="F:5'-3' RNA exonuclease activity"/>
    <property type="evidence" value="ECO:0007669"/>
    <property type="project" value="TreeGrafter"/>
</dbReference>
<protein>
    <recommendedName>
        <fullName evidence="5">5'-3' exoribonuclease 1</fullName>
        <ecNumber evidence="5">3.1.13.-</ecNumber>
    </recommendedName>
</protein>
<comment type="subcellular location">
    <subcellularLocation>
        <location evidence="5">Cytoplasm</location>
    </subcellularLocation>
</comment>
<dbReference type="Proteomes" id="UP000070054">
    <property type="component" value="Unassembled WGS sequence"/>
</dbReference>
<feature type="region of interest" description="Disordered" evidence="6">
    <location>
        <begin position="1251"/>
        <end position="1422"/>
    </location>
</feature>
<keyword evidence="3 5" id="KW-0269">Exonuclease</keyword>
<dbReference type="GO" id="GO:0005634">
    <property type="term" value="C:nucleus"/>
    <property type="evidence" value="ECO:0007669"/>
    <property type="project" value="TreeGrafter"/>
</dbReference>
<keyword evidence="5" id="KW-0963">Cytoplasm</keyword>
<keyword evidence="1 5" id="KW-0540">Nuclease</keyword>
<dbReference type="InterPro" id="IPR016494">
    <property type="entry name" value="5_3_exoribonuclease_1"/>
</dbReference>
<dbReference type="Pfam" id="PF18332">
    <property type="entry name" value="XRN1_D1"/>
    <property type="match status" value="1"/>
</dbReference>
<dbReference type="InterPro" id="IPR041106">
    <property type="entry name" value="XRN1_D2_D3"/>
</dbReference>
<keyword evidence="13" id="KW-1185">Reference proteome</keyword>
<dbReference type="PANTHER" id="PTHR12341:SF7">
    <property type="entry name" value="5'-3' EXORIBONUCLEASE 1"/>
    <property type="match status" value="1"/>
</dbReference>
<dbReference type="GO" id="GO:0005737">
    <property type="term" value="C:cytoplasm"/>
    <property type="evidence" value="ECO:0007669"/>
    <property type="project" value="UniProtKB-SubCell"/>
</dbReference>
<dbReference type="Gene3D" id="2.170.260.40">
    <property type="match status" value="1"/>
</dbReference>
<evidence type="ECO:0000256" key="3">
    <source>
        <dbReference type="ARBA" id="ARBA00022839"/>
    </source>
</evidence>
<feature type="domain" description="Xrn1 helical" evidence="8">
    <location>
        <begin position="295"/>
        <end position="687"/>
    </location>
</feature>
<comment type="similarity">
    <text evidence="4 5">Belongs to the 5'-3' exonuclease family.</text>
</comment>
<evidence type="ECO:0000313" key="12">
    <source>
        <dbReference type="EMBL" id="KXH61931.1"/>
    </source>
</evidence>
<feature type="compositionally biased region" description="Polar residues" evidence="6">
    <location>
        <begin position="1409"/>
        <end position="1422"/>
    </location>
</feature>
<dbReference type="PIRSF" id="PIRSF006743">
    <property type="entry name" value="Exonuclease_Xnr1"/>
    <property type="match status" value="1"/>
</dbReference>
<reference evidence="12 13" key="1">
    <citation type="submission" date="2014-02" db="EMBL/GenBank/DDBJ databases">
        <title>The genome sequence of Colletotrichum nymphaeae SA-01.</title>
        <authorList>
            <person name="Baroncelli R."/>
            <person name="Thon M.R."/>
        </authorList>
    </citation>
    <scope>NUCLEOTIDE SEQUENCE [LARGE SCALE GENOMIC DNA]</scope>
    <source>
        <strain evidence="12 13">SA-01</strain>
    </source>
</reference>
<comment type="function">
    <text evidence="5">Multifunctional protein that exhibits several independent functions at different levels of the cellular processes. 5'-3' exonuclease component of the nonsense-mediated mRNA decay (NMD) which is a highly conserved mRNA degradation pathway, an RNA surveillance system whose role is to identify and rid cells of mRNA with premature termination codons and thus prevents accumulation of potentially harmful truncated proteins.</text>
</comment>
<dbReference type="GO" id="GO:0016075">
    <property type="term" value="P:rRNA catabolic process"/>
    <property type="evidence" value="ECO:0007669"/>
    <property type="project" value="TreeGrafter"/>
</dbReference>
<feature type="domain" description="5'-3' exoribonuclease 1 D1" evidence="10">
    <location>
        <begin position="738"/>
        <end position="925"/>
    </location>
</feature>
<evidence type="ECO:0000313" key="13">
    <source>
        <dbReference type="Proteomes" id="UP000070054"/>
    </source>
</evidence>
<evidence type="ECO:0000256" key="1">
    <source>
        <dbReference type="ARBA" id="ARBA00022722"/>
    </source>
</evidence>
<evidence type="ECO:0000259" key="9">
    <source>
        <dbReference type="Pfam" id="PF18129"/>
    </source>
</evidence>
<evidence type="ECO:0000256" key="2">
    <source>
        <dbReference type="ARBA" id="ARBA00022801"/>
    </source>
</evidence>
<dbReference type="InterPro" id="IPR004859">
    <property type="entry name" value="Xrn1_N"/>
</dbReference>
<dbReference type="PANTHER" id="PTHR12341">
    <property type="entry name" value="5'-&gt;3' EXORIBONUCLEASE"/>
    <property type="match status" value="1"/>
</dbReference>
<dbReference type="Gene3D" id="2.30.30.750">
    <property type="match status" value="1"/>
</dbReference>
<dbReference type="Pfam" id="PF03159">
    <property type="entry name" value="XRN_N"/>
    <property type="match status" value="1"/>
</dbReference>
<dbReference type="InterPro" id="IPR041385">
    <property type="entry name" value="SH3_12"/>
</dbReference>
<keyword evidence="2 5" id="KW-0378">Hydrolase</keyword>
<dbReference type="Gene3D" id="1.25.40.1050">
    <property type="match status" value="1"/>
</dbReference>
<name>A0A135UNF8_9PEZI</name>
<evidence type="ECO:0000259" key="8">
    <source>
        <dbReference type="Pfam" id="PF17846"/>
    </source>
</evidence>
<evidence type="ECO:0000259" key="11">
    <source>
        <dbReference type="Pfam" id="PF18334"/>
    </source>
</evidence>
<dbReference type="EMBL" id="JEMN01000349">
    <property type="protein sequence ID" value="KXH61931.1"/>
    <property type="molecule type" value="Genomic_DNA"/>
</dbReference>